<dbReference type="PROSITE" id="PS01031">
    <property type="entry name" value="SHSP"/>
    <property type="match status" value="4"/>
</dbReference>
<dbReference type="GO" id="GO:0042026">
    <property type="term" value="P:protein refolding"/>
    <property type="evidence" value="ECO:0007669"/>
    <property type="project" value="TreeGrafter"/>
</dbReference>
<dbReference type="GO" id="GO:0009408">
    <property type="term" value="P:response to heat"/>
    <property type="evidence" value="ECO:0007669"/>
    <property type="project" value="TreeGrafter"/>
</dbReference>
<feature type="compositionally biased region" description="Basic and acidic residues" evidence="4">
    <location>
        <begin position="752"/>
        <end position="785"/>
    </location>
</feature>
<dbReference type="GO" id="GO:0005737">
    <property type="term" value="C:cytoplasm"/>
    <property type="evidence" value="ECO:0007669"/>
    <property type="project" value="TreeGrafter"/>
</dbReference>
<dbReference type="GO" id="GO:0005634">
    <property type="term" value="C:nucleus"/>
    <property type="evidence" value="ECO:0007669"/>
    <property type="project" value="TreeGrafter"/>
</dbReference>
<evidence type="ECO:0000259" key="5">
    <source>
        <dbReference type="PROSITE" id="PS01031"/>
    </source>
</evidence>
<dbReference type="Pfam" id="PF00011">
    <property type="entry name" value="HSP20"/>
    <property type="match status" value="4"/>
</dbReference>
<dbReference type="Proteomes" id="UP001497623">
    <property type="component" value="Unassembled WGS sequence"/>
</dbReference>
<gene>
    <name evidence="6" type="ORF">MNOR_LOCUS23466</name>
</gene>
<dbReference type="InterPro" id="IPR008978">
    <property type="entry name" value="HSP20-like_chaperone"/>
</dbReference>
<evidence type="ECO:0000256" key="1">
    <source>
        <dbReference type="ARBA" id="ARBA00023016"/>
    </source>
</evidence>
<feature type="compositionally biased region" description="Basic and acidic residues" evidence="4">
    <location>
        <begin position="450"/>
        <end position="460"/>
    </location>
</feature>
<dbReference type="InterPro" id="IPR002068">
    <property type="entry name" value="A-crystallin/Hsp20_dom"/>
</dbReference>
<feature type="domain" description="SHSP" evidence="5">
    <location>
        <begin position="296"/>
        <end position="406"/>
    </location>
</feature>
<feature type="region of interest" description="Disordered" evidence="4">
    <location>
        <begin position="185"/>
        <end position="245"/>
    </location>
</feature>
<feature type="compositionally biased region" description="Low complexity" evidence="4">
    <location>
        <begin position="811"/>
        <end position="820"/>
    </location>
</feature>
<evidence type="ECO:0000256" key="2">
    <source>
        <dbReference type="PROSITE-ProRule" id="PRU00285"/>
    </source>
</evidence>
<keyword evidence="7" id="KW-1185">Reference proteome</keyword>
<feature type="region of interest" description="Disordered" evidence="4">
    <location>
        <begin position="745"/>
        <end position="875"/>
    </location>
</feature>
<dbReference type="PANTHER" id="PTHR45640:SF13">
    <property type="entry name" value="HEAT SHOCK PROTEIN 22-RELATED"/>
    <property type="match status" value="1"/>
</dbReference>
<feature type="region of interest" description="Disordered" evidence="4">
    <location>
        <begin position="491"/>
        <end position="555"/>
    </location>
</feature>
<evidence type="ECO:0000313" key="7">
    <source>
        <dbReference type="Proteomes" id="UP001497623"/>
    </source>
</evidence>
<name>A0AAV2RCA5_MEGNR</name>
<keyword evidence="1" id="KW-0346">Stress response</keyword>
<sequence length="1065" mass="119078">MAPMERRRSELGRSDSVGGSNVVEWEVLPITQRGLFQRDDFFQAHRESFDAAVQRVLQRFGEDTSSSTGAADTNIPLLRRYRRLRSTQTNKEDTQVVTQLEDDQHHKIVLDVRDFMSGDLSVKVAPGDAGEVVVHGVVNDEATTSASGVGEQRKRTFTHKFNLPPSACSAEATSAISSDGVLTIIAPKRRKPRESKAQPNDDGAHLNASETNEAKGNNDGTKTPEAPVRQRRRQREPVTTNNSMEGLPIVRRGNFFEDSIFEDTQEDFNEAIREILESTGEISTDDYMSYRRLRARDLNEDNQAVTEIEDGKQLKILIDVKDFMTDGEVKVKALNEKDLIVEGFAEKDDDETVSIKSFSRRFSLPENAEIDAITSVVSSDGVLAITTPKTTPPQKEIETIIPITIEGSVIQPTVKRHVSLNRKESLNREPVRRREPVKKTELSEMHGSLKKTEPLKRAESLKSPQPLRKREPVKRSESLKKIEFLRKEDLGKPSNLIPKPESKEHIIPVQLEDDTQKDEVDTHLEKEATTSKGDKNEITKPDTSSNDSKNDIIVRRRNTSISPILKKDASQSDSSKYLPIEQRGMFFSDSFFDDVQSQYKAAVGEVLKKSGFTSNNDDMSFYRLLRERSQTEDSQVASLSFDDHYHKIIVDVKDFIEGDVNIKIVSDNELELEGQQDKTVSNEPVIRNFKRRFIFPKSINMSSINCSISADGVIVIKAIKPSTDKSENGNENAVQSILLTDRNNSEINDIPPVKEAESDLKKPINEISESKEVQPIEAAPKKDTPVNKVTSGNKELSDDKNNTTNKETSTIKDNSTSKDSSSGKDNSKNKDTSTVKDNSTNKDSSTTKDNSKNRDTSNNKDKSTNQDAPEIKLAEEGTILPISKKGSFFSDSFFEEAAQRNLQTAVREVLNKTGLSAIDDDFKFYRNMREKSTNEETQAVNSIENDKSYKIVIDVQGYDENNVKVMIVSDKEILVNGQQEIKDRSNTATRIFRRRFVLSNSVKTASVVSAVSSDGILTITAPKKVATVNGMKGKKEVSSSISINSKNPKKVEAVHQVSSEETKKL</sequence>
<feature type="domain" description="SHSP" evidence="5">
    <location>
        <begin position="627"/>
        <end position="735"/>
    </location>
</feature>
<feature type="domain" description="SHSP" evidence="5">
    <location>
        <begin position="931"/>
        <end position="1044"/>
    </location>
</feature>
<feature type="compositionally biased region" description="Basic and acidic residues" evidence="4">
    <location>
        <begin position="517"/>
        <end position="540"/>
    </location>
</feature>
<feature type="compositionally biased region" description="Basic and acidic residues" evidence="4">
    <location>
        <begin position="821"/>
        <end position="834"/>
    </location>
</feature>
<accession>A0AAV2RCA5</accession>
<comment type="caution">
    <text evidence="6">The sequence shown here is derived from an EMBL/GenBank/DDBJ whole genome shotgun (WGS) entry which is preliminary data.</text>
</comment>
<feature type="domain" description="SHSP" evidence="5">
    <location>
        <begin position="87"/>
        <end position="203"/>
    </location>
</feature>
<reference evidence="6 7" key="1">
    <citation type="submission" date="2024-05" db="EMBL/GenBank/DDBJ databases">
        <authorList>
            <person name="Wallberg A."/>
        </authorList>
    </citation>
    <scope>NUCLEOTIDE SEQUENCE [LARGE SCALE GENOMIC DNA]</scope>
</reference>
<evidence type="ECO:0000313" key="6">
    <source>
        <dbReference type="EMBL" id="CAL4122744.1"/>
    </source>
</evidence>
<feature type="region of interest" description="Disordered" evidence="4">
    <location>
        <begin position="425"/>
        <end position="476"/>
    </location>
</feature>
<dbReference type="EMBL" id="CAXKWB010020706">
    <property type="protein sequence ID" value="CAL4122744.1"/>
    <property type="molecule type" value="Genomic_DNA"/>
</dbReference>
<feature type="region of interest" description="Disordered" evidence="4">
    <location>
        <begin position="1037"/>
        <end position="1065"/>
    </location>
</feature>
<organism evidence="6 7">
    <name type="scientific">Meganyctiphanes norvegica</name>
    <name type="common">Northern krill</name>
    <name type="synonym">Thysanopoda norvegica</name>
    <dbReference type="NCBI Taxonomy" id="48144"/>
    <lineage>
        <taxon>Eukaryota</taxon>
        <taxon>Metazoa</taxon>
        <taxon>Ecdysozoa</taxon>
        <taxon>Arthropoda</taxon>
        <taxon>Crustacea</taxon>
        <taxon>Multicrustacea</taxon>
        <taxon>Malacostraca</taxon>
        <taxon>Eumalacostraca</taxon>
        <taxon>Eucarida</taxon>
        <taxon>Euphausiacea</taxon>
        <taxon>Euphausiidae</taxon>
        <taxon>Meganyctiphanes</taxon>
    </lineage>
</organism>
<feature type="compositionally biased region" description="Basic and acidic residues" evidence="4">
    <location>
        <begin position="845"/>
        <end position="875"/>
    </location>
</feature>
<protein>
    <recommendedName>
        <fullName evidence="5">SHSP domain-containing protein</fullName>
    </recommendedName>
</protein>
<evidence type="ECO:0000256" key="4">
    <source>
        <dbReference type="SAM" id="MobiDB-lite"/>
    </source>
</evidence>
<comment type="similarity">
    <text evidence="2 3">Belongs to the small heat shock protein (HSP20) family.</text>
</comment>
<feature type="compositionally biased region" description="Polar residues" evidence="4">
    <location>
        <begin position="208"/>
        <end position="221"/>
    </location>
</feature>
<dbReference type="AlphaFoldDB" id="A0AAV2RCA5"/>
<evidence type="ECO:0000256" key="3">
    <source>
        <dbReference type="RuleBase" id="RU003616"/>
    </source>
</evidence>
<feature type="compositionally biased region" description="Basic and acidic residues" evidence="4">
    <location>
        <begin position="1049"/>
        <end position="1065"/>
    </location>
</feature>
<dbReference type="GO" id="GO:0051082">
    <property type="term" value="F:unfolded protein binding"/>
    <property type="evidence" value="ECO:0007669"/>
    <property type="project" value="TreeGrafter"/>
</dbReference>
<dbReference type="CDD" id="cd06526">
    <property type="entry name" value="metazoan_ACD"/>
    <property type="match status" value="4"/>
</dbReference>
<dbReference type="PANTHER" id="PTHR45640">
    <property type="entry name" value="HEAT SHOCK PROTEIN HSP-12.2-RELATED"/>
    <property type="match status" value="1"/>
</dbReference>
<feature type="compositionally biased region" description="Basic and acidic residues" evidence="4">
    <location>
        <begin position="425"/>
        <end position="444"/>
    </location>
</feature>
<feature type="compositionally biased region" description="Polar residues" evidence="4">
    <location>
        <begin position="835"/>
        <end position="844"/>
    </location>
</feature>
<proteinExistence type="inferred from homology"/>
<dbReference type="SUPFAM" id="SSF49764">
    <property type="entry name" value="HSP20-like chaperones"/>
    <property type="match status" value="4"/>
</dbReference>
<dbReference type="InterPro" id="IPR001436">
    <property type="entry name" value="Alpha-crystallin/sHSP_animal"/>
</dbReference>
<dbReference type="Gene3D" id="2.60.40.790">
    <property type="match status" value="4"/>
</dbReference>